<dbReference type="AlphaFoldDB" id="A0AAE1HAX4"/>
<dbReference type="InterPro" id="IPR050164">
    <property type="entry name" value="Peptidase_C19"/>
</dbReference>
<dbReference type="PROSITE" id="PS50966">
    <property type="entry name" value="ZF_SWIM"/>
    <property type="match status" value="1"/>
</dbReference>
<dbReference type="InterPro" id="IPR003034">
    <property type="entry name" value="SAP_dom"/>
</dbReference>
<organism evidence="7 8">
    <name type="scientific">Frankliniella fusca</name>
    <dbReference type="NCBI Taxonomy" id="407009"/>
    <lineage>
        <taxon>Eukaryota</taxon>
        <taxon>Metazoa</taxon>
        <taxon>Ecdysozoa</taxon>
        <taxon>Arthropoda</taxon>
        <taxon>Hexapoda</taxon>
        <taxon>Insecta</taxon>
        <taxon>Pterygota</taxon>
        <taxon>Neoptera</taxon>
        <taxon>Paraneoptera</taxon>
        <taxon>Thysanoptera</taxon>
        <taxon>Terebrantia</taxon>
        <taxon>Thripoidea</taxon>
        <taxon>Thripidae</taxon>
        <taxon>Frankliniella</taxon>
    </lineage>
</organism>
<keyword evidence="2" id="KW-0479">Metal-binding</keyword>
<dbReference type="PROSITE" id="PS50235">
    <property type="entry name" value="USP_3"/>
    <property type="match status" value="1"/>
</dbReference>
<evidence type="ECO:0000256" key="3">
    <source>
        <dbReference type="SAM" id="MobiDB-lite"/>
    </source>
</evidence>
<gene>
    <name evidence="7" type="ORF">KUF71_007407</name>
</gene>
<comment type="similarity">
    <text evidence="1">Belongs to the peptidase C19 family.</text>
</comment>
<dbReference type="Gene3D" id="3.90.70.10">
    <property type="entry name" value="Cysteine proteinases"/>
    <property type="match status" value="1"/>
</dbReference>
<dbReference type="InterPro" id="IPR036361">
    <property type="entry name" value="SAP_dom_sf"/>
</dbReference>
<dbReference type="InterPro" id="IPR001394">
    <property type="entry name" value="Peptidase_C19_UCH"/>
</dbReference>
<feature type="region of interest" description="Disordered" evidence="3">
    <location>
        <begin position="705"/>
        <end position="725"/>
    </location>
</feature>
<keyword evidence="2" id="KW-0863">Zinc-finger</keyword>
<dbReference type="Pfam" id="PF00443">
    <property type="entry name" value="UCH"/>
    <property type="match status" value="1"/>
</dbReference>
<dbReference type="Proteomes" id="UP001219518">
    <property type="component" value="Unassembled WGS sequence"/>
</dbReference>
<feature type="domain" description="SAP" evidence="5">
    <location>
        <begin position="749"/>
        <end position="783"/>
    </location>
</feature>
<evidence type="ECO:0000259" key="6">
    <source>
        <dbReference type="PROSITE" id="PS50966"/>
    </source>
</evidence>
<keyword evidence="8" id="KW-1185">Reference proteome</keyword>
<dbReference type="InterPro" id="IPR028889">
    <property type="entry name" value="USP"/>
</dbReference>
<dbReference type="GO" id="GO:0004843">
    <property type="term" value="F:cysteine-type deubiquitinase activity"/>
    <property type="evidence" value="ECO:0007669"/>
    <property type="project" value="InterPro"/>
</dbReference>
<dbReference type="PROSITE" id="PS00972">
    <property type="entry name" value="USP_1"/>
    <property type="match status" value="1"/>
</dbReference>
<accession>A0AAE1HAX4</accession>
<dbReference type="Pfam" id="PF02037">
    <property type="entry name" value="SAP"/>
    <property type="match status" value="1"/>
</dbReference>
<dbReference type="InterPro" id="IPR038765">
    <property type="entry name" value="Papain-like_cys_pep_sf"/>
</dbReference>
<reference evidence="7" key="1">
    <citation type="submission" date="2021-07" db="EMBL/GenBank/DDBJ databases">
        <authorList>
            <person name="Catto M.A."/>
            <person name="Jacobson A."/>
            <person name="Kennedy G."/>
            <person name="Labadie P."/>
            <person name="Hunt B.G."/>
            <person name="Srinivasan R."/>
        </authorList>
    </citation>
    <scope>NUCLEOTIDE SEQUENCE</scope>
    <source>
        <strain evidence="7">PL_HMW_Pooled</strain>
        <tissue evidence="7">Head</tissue>
    </source>
</reference>
<dbReference type="SUPFAM" id="SSF68906">
    <property type="entry name" value="SAP domain"/>
    <property type="match status" value="1"/>
</dbReference>
<dbReference type="InterPro" id="IPR018200">
    <property type="entry name" value="USP_CS"/>
</dbReference>
<feature type="domain" description="SWIM-type" evidence="6">
    <location>
        <begin position="934"/>
        <end position="973"/>
    </location>
</feature>
<sequence>MGSPKDEWKNNVPPESPDVILYPPVVSNAWDVKLHRDTGISNFGNTCFINACLQMIFHVPSVLQWFETTDHPSSCKKPLRCMTCSLLKTWRQYKCSKDPNIRPAAFVSFIRSAFTTPSNDYDRTNNKQEDAHELLLFLLQKLEDDFITSSVGHECNFFTSLTNPIFQNFGGWLTTKCVCSSCFFVSKTYSPFTSLTLDIENCQSVKGALEKFLDGEKIEDYKCYGCENNQTVQKAFDFYKTPSTLILQLKRFQQDRSKNNNSVSVNQRVVLKVGAEESRYNLLGAVLHLSDSKEQGHYISIVQCPDNSWVQFDDQKIKKMTKYPQDILSSSAYILLYSKESFYAQQTILPSHSEVINASPGKKSHFYVTPMSIDEEKKTCAIRGPRAPVQFLVSPLKNKEAVPKYGSICDDMGCLPLPLDGTDTSLSKDTVSPLKILKRRKPLPNTYSSQTSNDYLVVSQSNGVKRAGSPNTGMTVSPKKIKWQRKIAPKSSSSQSSNDYFIQSQTMGVIGDDCSPAKKKQVTPFKIHRQRKPFPKSSSSQSSNDYFIQSQTIGLMGGDCSPGNKITEISPIIIHRQRKPFPKSSSSQSSNDYHILPPNNRLGGSPGKRILTPLKITWQKRTIPKTSSSQSSNDYQIQSQINGISRPRQGTVSPLKIKWKQKKRESPENSFEVGSPDSPPTEGFQAASMMDRNIEEAVSPTVSVVQNNRESSENSFEVDSPDTPPTKGFQAVQLMDTDVEGAVLPMLPIVRNNVPTLKRWLQCRGLPATGNKEDLVERVALHMSKGNYHILKPGVDKGIWYDQKVAALQIQNECNNDLSQAISQDELQPPLDKWSPFPSISIPPHFNFGHIYFYLIETCPTLPNDDDSEVSEADEQEVLDPLDDEYQTINGVKVLRKGLNFLKSKYVRAVENCSHGRCYFVKASVRASMEKRAYEVTIAISHRSGSIHACTCECIQQSLGRCVHVSSVLLYLWSHVRLNGNGGKSIVRRVKLQILLSFRWNTNSQGKDQGINNNNHFNLFHFFTFFFQPTHFNAILKVGGIELSNLCKGSM</sequence>
<feature type="compositionally biased region" description="Polar residues" evidence="3">
    <location>
        <begin position="705"/>
        <end position="717"/>
    </location>
</feature>
<proteinExistence type="inferred from homology"/>
<keyword evidence="2" id="KW-0862">Zinc</keyword>
<evidence type="ECO:0000313" key="8">
    <source>
        <dbReference type="Proteomes" id="UP001219518"/>
    </source>
</evidence>
<feature type="domain" description="USP" evidence="4">
    <location>
        <begin position="38"/>
        <end position="340"/>
    </location>
</feature>
<feature type="region of interest" description="Disordered" evidence="3">
    <location>
        <begin position="577"/>
        <end position="608"/>
    </location>
</feature>
<dbReference type="EMBL" id="JAHWGI010000844">
    <property type="protein sequence ID" value="KAK3918027.1"/>
    <property type="molecule type" value="Genomic_DNA"/>
</dbReference>
<dbReference type="SUPFAM" id="SSF54001">
    <property type="entry name" value="Cysteine proteinases"/>
    <property type="match status" value="1"/>
</dbReference>
<dbReference type="GO" id="GO:0005829">
    <property type="term" value="C:cytosol"/>
    <property type="evidence" value="ECO:0007669"/>
    <property type="project" value="TreeGrafter"/>
</dbReference>
<feature type="region of interest" description="Disordered" evidence="3">
    <location>
        <begin position="659"/>
        <end position="685"/>
    </location>
</feature>
<evidence type="ECO:0000256" key="1">
    <source>
        <dbReference type="ARBA" id="ARBA00009085"/>
    </source>
</evidence>
<protein>
    <submittedName>
        <fullName evidence="7">Ubiquitin carboxyl-terminal hydrolase 36</fullName>
    </submittedName>
</protein>
<dbReference type="GO" id="GO:0008270">
    <property type="term" value="F:zinc ion binding"/>
    <property type="evidence" value="ECO:0007669"/>
    <property type="project" value="UniProtKB-KW"/>
</dbReference>
<name>A0AAE1HAX4_9NEOP</name>
<dbReference type="GO" id="GO:0005634">
    <property type="term" value="C:nucleus"/>
    <property type="evidence" value="ECO:0007669"/>
    <property type="project" value="TreeGrafter"/>
</dbReference>
<evidence type="ECO:0000259" key="5">
    <source>
        <dbReference type="PROSITE" id="PS50800"/>
    </source>
</evidence>
<dbReference type="PROSITE" id="PS50800">
    <property type="entry name" value="SAP"/>
    <property type="match status" value="1"/>
</dbReference>
<comment type="caution">
    <text evidence="7">The sequence shown here is derived from an EMBL/GenBank/DDBJ whole genome shotgun (WGS) entry which is preliminary data.</text>
</comment>
<dbReference type="GO" id="GO:0016579">
    <property type="term" value="P:protein deubiquitination"/>
    <property type="evidence" value="ECO:0007669"/>
    <property type="project" value="InterPro"/>
</dbReference>
<evidence type="ECO:0000256" key="2">
    <source>
        <dbReference type="PROSITE-ProRule" id="PRU00325"/>
    </source>
</evidence>
<evidence type="ECO:0000313" key="7">
    <source>
        <dbReference type="EMBL" id="KAK3918027.1"/>
    </source>
</evidence>
<evidence type="ECO:0000259" key="4">
    <source>
        <dbReference type="PROSITE" id="PS50235"/>
    </source>
</evidence>
<dbReference type="PANTHER" id="PTHR24006">
    <property type="entry name" value="UBIQUITIN CARBOXYL-TERMINAL HYDROLASE"/>
    <property type="match status" value="1"/>
</dbReference>
<dbReference type="InterPro" id="IPR007527">
    <property type="entry name" value="Znf_SWIM"/>
</dbReference>
<reference evidence="7" key="2">
    <citation type="journal article" date="2023" name="BMC Genomics">
        <title>Pest status, molecular evolution, and epigenetic factors derived from the genome assembly of Frankliniella fusca, a thysanopteran phytovirus vector.</title>
        <authorList>
            <person name="Catto M.A."/>
            <person name="Labadie P.E."/>
            <person name="Jacobson A.L."/>
            <person name="Kennedy G.G."/>
            <person name="Srinivasan R."/>
            <person name="Hunt B.G."/>
        </authorList>
    </citation>
    <scope>NUCLEOTIDE SEQUENCE</scope>
    <source>
        <strain evidence="7">PL_HMW_Pooled</strain>
    </source>
</reference>
<keyword evidence="7" id="KW-0378">Hydrolase</keyword>